<dbReference type="AlphaFoldDB" id="A0A6M3JNT9"/>
<gene>
    <name evidence="1" type="ORF">MM415A03685_0009</name>
</gene>
<organism evidence="1">
    <name type="scientific">viral metagenome</name>
    <dbReference type="NCBI Taxonomy" id="1070528"/>
    <lineage>
        <taxon>unclassified sequences</taxon>
        <taxon>metagenomes</taxon>
        <taxon>organismal metagenomes</taxon>
    </lineage>
</organism>
<sequence length="76" mass="8359">MSRAFDIPKAHRTARATEILEKYGMVVLPAAQWADVVALPKKWIAEQAEYLTAEVHAAAAVRLCARELRKVIGGEA</sequence>
<accession>A0A6M3JNT9</accession>
<dbReference type="EMBL" id="MT141798">
    <property type="protein sequence ID" value="QJA70507.1"/>
    <property type="molecule type" value="Genomic_DNA"/>
</dbReference>
<proteinExistence type="predicted"/>
<name>A0A6M3JNT9_9ZZZZ</name>
<reference evidence="1" key="1">
    <citation type="submission" date="2020-03" db="EMBL/GenBank/DDBJ databases">
        <title>The deep terrestrial virosphere.</title>
        <authorList>
            <person name="Holmfeldt K."/>
            <person name="Nilsson E."/>
            <person name="Simone D."/>
            <person name="Lopez-Fernandez M."/>
            <person name="Wu X."/>
            <person name="de Brujin I."/>
            <person name="Lundin D."/>
            <person name="Andersson A."/>
            <person name="Bertilsson S."/>
            <person name="Dopson M."/>
        </authorList>
    </citation>
    <scope>NUCLEOTIDE SEQUENCE</scope>
    <source>
        <strain evidence="1">MM415A03685</strain>
    </source>
</reference>
<evidence type="ECO:0000313" key="1">
    <source>
        <dbReference type="EMBL" id="QJA70507.1"/>
    </source>
</evidence>
<protein>
    <submittedName>
        <fullName evidence="1">Uncharacterized protein</fullName>
    </submittedName>
</protein>